<evidence type="ECO:0000256" key="1">
    <source>
        <dbReference type="SAM" id="MobiDB-lite"/>
    </source>
</evidence>
<sequence>MLNCGSASKAQFVKELHDKVHSHIEKKVEKYASRANKGDLVWVHLRNERFPNLRKSKLFPRGDGPFKESHTFHVIDVSSFSGTLDLNLRGELDKDLVVTQGEMTIDKQVIVDLTLGKYKDEILCDVVPMEATHVLMRRPWNFDIKVTYDGVTNKFSFVHKGNKVTLKPLTHREVIEDQIKMKKREKKKEKKKIKSEKSKVKKDKKNKNKNILVSRKSIKKDLMNKKEPLLLFPTNMCLVLISPL</sequence>
<keyword evidence="3" id="KW-1185">Reference proteome</keyword>
<reference evidence="2" key="1">
    <citation type="submission" date="2018-05" db="EMBL/GenBank/DDBJ databases">
        <title>Draft genome of Mucuna pruriens seed.</title>
        <authorList>
            <person name="Nnadi N.E."/>
            <person name="Vos R."/>
            <person name="Hasami M.H."/>
            <person name="Devisetty U.K."/>
            <person name="Aguiy J.C."/>
        </authorList>
    </citation>
    <scope>NUCLEOTIDE SEQUENCE [LARGE SCALE GENOMIC DNA]</scope>
    <source>
        <strain evidence="2">JCA_2017</strain>
    </source>
</reference>
<accession>A0A371I748</accession>
<evidence type="ECO:0000313" key="2">
    <source>
        <dbReference type="EMBL" id="RDY10862.1"/>
    </source>
</evidence>
<dbReference type="OrthoDB" id="1747743at2759"/>
<dbReference type="PANTHER" id="PTHR35046">
    <property type="entry name" value="ZINC KNUCKLE (CCHC-TYPE) FAMILY PROTEIN"/>
    <property type="match status" value="1"/>
</dbReference>
<gene>
    <name evidence="2" type="ORF">CR513_04534</name>
</gene>
<feature type="compositionally biased region" description="Basic residues" evidence="1">
    <location>
        <begin position="185"/>
        <end position="208"/>
    </location>
</feature>
<name>A0A371I748_MUCPR</name>
<dbReference type="PANTHER" id="PTHR35046:SF9">
    <property type="entry name" value="RNA-DIRECTED DNA POLYMERASE"/>
    <property type="match status" value="1"/>
</dbReference>
<proteinExistence type="predicted"/>
<feature type="region of interest" description="Disordered" evidence="1">
    <location>
        <begin position="185"/>
        <end position="215"/>
    </location>
</feature>
<dbReference type="AlphaFoldDB" id="A0A371I748"/>
<protein>
    <submittedName>
        <fullName evidence="2">Uncharacterized protein</fullName>
    </submittedName>
</protein>
<organism evidence="2 3">
    <name type="scientific">Mucuna pruriens</name>
    <name type="common">Velvet bean</name>
    <name type="synonym">Dolichos pruriens</name>
    <dbReference type="NCBI Taxonomy" id="157652"/>
    <lineage>
        <taxon>Eukaryota</taxon>
        <taxon>Viridiplantae</taxon>
        <taxon>Streptophyta</taxon>
        <taxon>Embryophyta</taxon>
        <taxon>Tracheophyta</taxon>
        <taxon>Spermatophyta</taxon>
        <taxon>Magnoliopsida</taxon>
        <taxon>eudicotyledons</taxon>
        <taxon>Gunneridae</taxon>
        <taxon>Pentapetalae</taxon>
        <taxon>rosids</taxon>
        <taxon>fabids</taxon>
        <taxon>Fabales</taxon>
        <taxon>Fabaceae</taxon>
        <taxon>Papilionoideae</taxon>
        <taxon>50 kb inversion clade</taxon>
        <taxon>NPAAA clade</taxon>
        <taxon>indigoferoid/millettioid clade</taxon>
        <taxon>Phaseoleae</taxon>
        <taxon>Mucuna</taxon>
    </lineage>
</organism>
<dbReference type="EMBL" id="QJKJ01000757">
    <property type="protein sequence ID" value="RDY10862.1"/>
    <property type="molecule type" value="Genomic_DNA"/>
</dbReference>
<evidence type="ECO:0000313" key="3">
    <source>
        <dbReference type="Proteomes" id="UP000257109"/>
    </source>
</evidence>
<feature type="non-terminal residue" evidence="2">
    <location>
        <position position="1"/>
    </location>
</feature>
<comment type="caution">
    <text evidence="2">The sequence shown here is derived from an EMBL/GenBank/DDBJ whole genome shotgun (WGS) entry which is preliminary data.</text>
</comment>
<dbReference type="Proteomes" id="UP000257109">
    <property type="component" value="Unassembled WGS sequence"/>
</dbReference>